<dbReference type="AlphaFoldDB" id="A0A7T1T7K4"/>
<dbReference type="Proteomes" id="UP000595046">
    <property type="component" value="Chromosome"/>
</dbReference>
<organism evidence="3 4">
    <name type="scientific">Streptomyces bathyalis</name>
    <dbReference type="NCBI Taxonomy" id="2710756"/>
    <lineage>
        <taxon>Bacteria</taxon>
        <taxon>Bacillati</taxon>
        <taxon>Actinomycetota</taxon>
        <taxon>Actinomycetes</taxon>
        <taxon>Kitasatosporales</taxon>
        <taxon>Streptomycetaceae</taxon>
        <taxon>Streptomyces</taxon>
    </lineage>
</organism>
<dbReference type="PANTHER" id="PTHR36440:SF1">
    <property type="entry name" value="PUTATIVE (AFU_ORTHOLOGUE AFUA_8G07350)-RELATED"/>
    <property type="match status" value="1"/>
</dbReference>
<dbReference type="InterPro" id="IPR014710">
    <property type="entry name" value="RmlC-like_jellyroll"/>
</dbReference>
<dbReference type="PANTHER" id="PTHR36440">
    <property type="entry name" value="PUTATIVE (AFU_ORTHOLOGUE AFUA_8G07350)-RELATED"/>
    <property type="match status" value="1"/>
</dbReference>
<dbReference type="Gene3D" id="2.60.120.10">
    <property type="entry name" value="Jelly Rolls"/>
    <property type="match status" value="1"/>
</dbReference>
<dbReference type="InterPro" id="IPR013096">
    <property type="entry name" value="Cupin_2"/>
</dbReference>
<sequence>MNPPPQESAQPQEHAQPLWLNDNLVYVHVGGEQSGGAYSLSETLGARGNMPPLHVHRRNEETFYVLEGEVRLFLGDREVVLTAGRAALAPRGVPHTYRVESERARWLVINSPAGYEEFLRATAEPAPRAELPPAGRRSDPAALAGAAAEQGIDILGPPGTLPTQL</sequence>
<dbReference type="EMBL" id="CP048882">
    <property type="protein sequence ID" value="QPP07846.1"/>
    <property type="molecule type" value="Genomic_DNA"/>
</dbReference>
<gene>
    <name evidence="3" type="ORF">G4Z16_17175</name>
</gene>
<dbReference type="RefSeq" id="WP_197351652.1">
    <property type="nucleotide sequence ID" value="NZ_CP048882.1"/>
</dbReference>
<accession>A0A7T1T7K4</accession>
<feature type="domain" description="Cupin type-2" evidence="2">
    <location>
        <begin position="48"/>
        <end position="109"/>
    </location>
</feature>
<dbReference type="CDD" id="cd02215">
    <property type="entry name" value="cupin_QDO_N_C"/>
    <property type="match status" value="1"/>
</dbReference>
<evidence type="ECO:0000313" key="4">
    <source>
        <dbReference type="Proteomes" id="UP000595046"/>
    </source>
</evidence>
<evidence type="ECO:0000259" key="2">
    <source>
        <dbReference type="Pfam" id="PF07883"/>
    </source>
</evidence>
<dbReference type="KEGG" id="sbat:G4Z16_17175"/>
<evidence type="ECO:0000256" key="1">
    <source>
        <dbReference type="SAM" id="MobiDB-lite"/>
    </source>
</evidence>
<dbReference type="InterPro" id="IPR011051">
    <property type="entry name" value="RmlC_Cupin_sf"/>
</dbReference>
<feature type="region of interest" description="Disordered" evidence="1">
    <location>
        <begin position="126"/>
        <end position="165"/>
    </location>
</feature>
<name>A0A7T1T7K4_9ACTN</name>
<evidence type="ECO:0000313" key="3">
    <source>
        <dbReference type="EMBL" id="QPP07846.1"/>
    </source>
</evidence>
<proteinExistence type="predicted"/>
<feature type="compositionally biased region" description="Low complexity" evidence="1">
    <location>
        <begin position="126"/>
        <end position="148"/>
    </location>
</feature>
<dbReference type="InterPro" id="IPR053146">
    <property type="entry name" value="QDO-like"/>
</dbReference>
<dbReference type="Pfam" id="PF07883">
    <property type="entry name" value="Cupin_2"/>
    <property type="match status" value="1"/>
</dbReference>
<protein>
    <submittedName>
        <fullName evidence="3">Cupin domain-containing protein</fullName>
    </submittedName>
</protein>
<keyword evidence="4" id="KW-1185">Reference proteome</keyword>
<dbReference type="SUPFAM" id="SSF51182">
    <property type="entry name" value="RmlC-like cupins"/>
    <property type="match status" value="1"/>
</dbReference>
<reference evidence="4" key="1">
    <citation type="submission" date="2020-02" db="EMBL/GenBank/DDBJ databases">
        <title>Streptomyces sp. ASO4wet.</title>
        <authorList>
            <person name="Risdian C."/>
            <person name="Landwehr W."/>
            <person name="Schupp P."/>
            <person name="Wink J."/>
        </authorList>
    </citation>
    <scope>NUCLEOTIDE SEQUENCE [LARGE SCALE GENOMIC DNA]</scope>
    <source>
        <strain evidence="4">ASO4wet</strain>
    </source>
</reference>